<evidence type="ECO:0000313" key="3">
    <source>
        <dbReference type="Proteomes" id="UP000816034"/>
    </source>
</evidence>
<evidence type="ECO:0000313" key="2">
    <source>
        <dbReference type="EMBL" id="KAG2375239.1"/>
    </source>
</evidence>
<dbReference type="PANTHER" id="PTHR44086">
    <property type="entry name" value="THIOSULFATE SULFURTRANSFERASE RDL2, MITOCHONDRIAL-RELATED"/>
    <property type="match status" value="1"/>
</dbReference>
<protein>
    <recommendedName>
        <fullName evidence="1">Rhodanese domain-containing protein</fullName>
    </recommendedName>
</protein>
<dbReference type="InterPro" id="IPR001763">
    <property type="entry name" value="Rhodanese-like_dom"/>
</dbReference>
<dbReference type="GO" id="GO:0004792">
    <property type="term" value="F:thiosulfate-cyanide sulfurtransferase activity"/>
    <property type="evidence" value="ECO:0007669"/>
    <property type="project" value="TreeGrafter"/>
</dbReference>
<dbReference type="Proteomes" id="UP000816034">
    <property type="component" value="Unassembled WGS sequence"/>
</dbReference>
<gene>
    <name evidence="2" type="ORF">C9374_009862</name>
</gene>
<keyword evidence="3" id="KW-1185">Reference proteome</keyword>
<name>A0AA88GIK3_NAELO</name>
<reference evidence="2 3" key="1">
    <citation type="journal article" date="2018" name="BMC Genomics">
        <title>The genome of Naegleria lovaniensis, the basis for a comparative approach to unravel pathogenicity factors of the human pathogenic amoeba N. fowleri.</title>
        <authorList>
            <person name="Liechti N."/>
            <person name="Schurch N."/>
            <person name="Bruggmann R."/>
            <person name="Wittwer M."/>
        </authorList>
    </citation>
    <scope>NUCLEOTIDE SEQUENCE [LARGE SCALE GENOMIC DNA]</scope>
    <source>
        <strain evidence="2 3">ATCC 30569</strain>
    </source>
</reference>
<dbReference type="SUPFAM" id="SSF52821">
    <property type="entry name" value="Rhodanese/Cell cycle control phosphatase"/>
    <property type="match status" value="1"/>
</dbReference>
<dbReference type="PANTHER" id="PTHR44086:SF10">
    <property type="entry name" value="THIOSULFATE SULFURTRANSFERASE_RHODANESE-LIKE DOMAIN-CONTAINING PROTEIN 3"/>
    <property type="match status" value="1"/>
</dbReference>
<proteinExistence type="predicted"/>
<sequence length="118" mass="13363">MSKQITKQELSSLLETDHSQIVLLDVREPSEYTSSDFPSIHSSAHNIPINTLKEAFHLDEHEFKNKYGFEKPKTDATIVCYCKLGGRAQKATDALAELGYHDVRCYKGSASEWWSNQA</sequence>
<dbReference type="PROSITE" id="PS50206">
    <property type="entry name" value="RHODANESE_3"/>
    <property type="match status" value="1"/>
</dbReference>
<dbReference type="SMART" id="SM00450">
    <property type="entry name" value="RHOD"/>
    <property type="match status" value="1"/>
</dbReference>
<dbReference type="Pfam" id="PF00581">
    <property type="entry name" value="Rhodanese"/>
    <property type="match status" value="1"/>
</dbReference>
<dbReference type="AlphaFoldDB" id="A0AA88GIK3"/>
<dbReference type="GeneID" id="68102316"/>
<dbReference type="InterPro" id="IPR036873">
    <property type="entry name" value="Rhodanese-like_dom_sf"/>
</dbReference>
<dbReference type="EMBL" id="PYSW02000039">
    <property type="protein sequence ID" value="KAG2375239.1"/>
    <property type="molecule type" value="Genomic_DNA"/>
</dbReference>
<evidence type="ECO:0000259" key="1">
    <source>
        <dbReference type="PROSITE" id="PS50206"/>
    </source>
</evidence>
<accession>A0AA88GIK3</accession>
<dbReference type="GO" id="GO:0005739">
    <property type="term" value="C:mitochondrion"/>
    <property type="evidence" value="ECO:0007669"/>
    <property type="project" value="TreeGrafter"/>
</dbReference>
<organism evidence="2 3">
    <name type="scientific">Naegleria lovaniensis</name>
    <name type="common">Amoeba</name>
    <dbReference type="NCBI Taxonomy" id="51637"/>
    <lineage>
        <taxon>Eukaryota</taxon>
        <taxon>Discoba</taxon>
        <taxon>Heterolobosea</taxon>
        <taxon>Tetramitia</taxon>
        <taxon>Eutetramitia</taxon>
        <taxon>Vahlkampfiidae</taxon>
        <taxon>Naegleria</taxon>
    </lineage>
</organism>
<dbReference type="RefSeq" id="XP_044544413.1">
    <property type="nucleotide sequence ID" value="XM_044700096.1"/>
</dbReference>
<comment type="caution">
    <text evidence="2">The sequence shown here is derived from an EMBL/GenBank/DDBJ whole genome shotgun (WGS) entry which is preliminary data.</text>
</comment>
<dbReference type="Gene3D" id="3.40.250.10">
    <property type="entry name" value="Rhodanese-like domain"/>
    <property type="match status" value="1"/>
</dbReference>
<feature type="domain" description="Rhodanese" evidence="1">
    <location>
        <begin position="17"/>
        <end position="118"/>
    </location>
</feature>